<keyword evidence="3 7" id="KW-0812">Transmembrane</keyword>
<keyword evidence="4" id="KW-0862">Zinc</keyword>
<feature type="transmembrane region" description="Helical" evidence="7">
    <location>
        <begin position="178"/>
        <end position="195"/>
    </location>
</feature>
<feature type="transmembrane region" description="Helical" evidence="7">
    <location>
        <begin position="115"/>
        <end position="135"/>
    </location>
</feature>
<evidence type="ECO:0000313" key="9">
    <source>
        <dbReference type="EMBL" id="GAB1252086.1"/>
    </source>
</evidence>
<dbReference type="InterPro" id="IPR058533">
    <property type="entry name" value="Cation_efflux_TM"/>
</dbReference>
<sequence length="288" mass="31501">MTHSHTHEMGASALALAFWLSLSFALVELIGGVVTSSLALVTDSWHAVGDTLYVGLAWILDRVSRRKENAHFTFGYKRFSLLGALLISLLLIVGSVRMSVHAIEHLAEATHATEANPLGMLIVAVVGILLKGFAVKRLSKGHSLNEHAVMLHIMVDLFGLLAVVLSGIVMLFTEINELDVILSLLIALWILWNALKTLWNTLYIFIEAVPKEIKHEEVSALITSLDGVEQIESLYLWTLDGEQHLMALSVKVSPQLLSDAGRYEALKAQIRAAVADKSIKVIAIEANA</sequence>
<evidence type="ECO:0000256" key="4">
    <source>
        <dbReference type="ARBA" id="ARBA00022833"/>
    </source>
</evidence>
<accession>A0ABQ0E339</accession>
<organism evidence="9 10">
    <name type="scientific">Porphyromonas miyakawae</name>
    <dbReference type="NCBI Taxonomy" id="3137470"/>
    <lineage>
        <taxon>Bacteria</taxon>
        <taxon>Pseudomonadati</taxon>
        <taxon>Bacteroidota</taxon>
        <taxon>Bacteroidia</taxon>
        <taxon>Bacteroidales</taxon>
        <taxon>Porphyromonadaceae</taxon>
        <taxon>Porphyromonas</taxon>
    </lineage>
</organism>
<evidence type="ECO:0000256" key="2">
    <source>
        <dbReference type="ARBA" id="ARBA00008873"/>
    </source>
</evidence>
<evidence type="ECO:0000256" key="5">
    <source>
        <dbReference type="ARBA" id="ARBA00022989"/>
    </source>
</evidence>
<dbReference type="SUPFAM" id="SSF161111">
    <property type="entry name" value="Cation efflux protein transmembrane domain-like"/>
    <property type="match status" value="1"/>
</dbReference>
<dbReference type="InterPro" id="IPR027469">
    <property type="entry name" value="Cation_efflux_TMD_sf"/>
</dbReference>
<evidence type="ECO:0000256" key="3">
    <source>
        <dbReference type="ARBA" id="ARBA00022692"/>
    </source>
</evidence>
<dbReference type="RefSeq" id="WP_411915857.1">
    <property type="nucleotide sequence ID" value="NZ_BAAFSF010000004.1"/>
</dbReference>
<keyword evidence="6 7" id="KW-0472">Membrane</keyword>
<dbReference type="NCBIfam" id="TIGR01297">
    <property type="entry name" value="CDF"/>
    <property type="match status" value="1"/>
</dbReference>
<comment type="caution">
    <text evidence="9">The sequence shown here is derived from an EMBL/GenBank/DDBJ whole genome shotgun (WGS) entry which is preliminary data.</text>
</comment>
<dbReference type="InterPro" id="IPR002524">
    <property type="entry name" value="Cation_efflux"/>
</dbReference>
<evidence type="ECO:0000313" key="10">
    <source>
        <dbReference type="Proteomes" id="UP001628220"/>
    </source>
</evidence>
<dbReference type="Gene3D" id="1.20.1510.10">
    <property type="entry name" value="Cation efflux protein transmembrane domain"/>
    <property type="match status" value="1"/>
</dbReference>
<protein>
    <submittedName>
        <fullName evidence="9">Cation diffusion facilitator family transporter CzcD</fullName>
    </submittedName>
</protein>
<dbReference type="Proteomes" id="UP001628220">
    <property type="component" value="Unassembled WGS sequence"/>
</dbReference>
<dbReference type="PANTHER" id="PTHR45820">
    <property type="entry name" value="FI23527P1"/>
    <property type="match status" value="1"/>
</dbReference>
<feature type="transmembrane region" description="Helical" evidence="7">
    <location>
        <begin position="81"/>
        <end position="103"/>
    </location>
</feature>
<gene>
    <name evidence="9" type="primary">czcD</name>
    <name evidence="9" type="ORF">Tsumi_11920</name>
</gene>
<keyword evidence="5 7" id="KW-1133">Transmembrane helix</keyword>
<evidence type="ECO:0000256" key="1">
    <source>
        <dbReference type="ARBA" id="ARBA00004141"/>
    </source>
</evidence>
<feature type="domain" description="Cation efflux protein transmembrane" evidence="8">
    <location>
        <begin position="15"/>
        <end position="204"/>
    </location>
</feature>
<comment type="subcellular location">
    <subcellularLocation>
        <location evidence="1">Membrane</location>
        <topology evidence="1">Multi-pass membrane protein</topology>
    </subcellularLocation>
</comment>
<keyword evidence="10" id="KW-1185">Reference proteome</keyword>
<dbReference type="Pfam" id="PF01545">
    <property type="entry name" value="Cation_efflux"/>
    <property type="match status" value="1"/>
</dbReference>
<proteinExistence type="inferred from homology"/>
<feature type="transmembrane region" description="Helical" evidence="7">
    <location>
        <begin position="44"/>
        <end position="60"/>
    </location>
</feature>
<name>A0ABQ0E339_9PORP</name>
<dbReference type="EMBL" id="BAAFSF010000004">
    <property type="protein sequence ID" value="GAB1252086.1"/>
    <property type="molecule type" value="Genomic_DNA"/>
</dbReference>
<evidence type="ECO:0000259" key="8">
    <source>
        <dbReference type="Pfam" id="PF01545"/>
    </source>
</evidence>
<dbReference type="PANTHER" id="PTHR45820:SF4">
    <property type="entry name" value="ZINC TRANSPORTER 63C, ISOFORM F"/>
    <property type="match status" value="1"/>
</dbReference>
<reference evidence="9 10" key="1">
    <citation type="journal article" date="2025" name="Int. J. Syst. Evol. Microbiol.">
        <title>Desulfovibrio falkowii sp. nov., Porphyromonas miyakawae sp. nov., Mediterraneibacter flintii sp. nov. and Owariibacterium komagatae gen. nov., sp. nov., isolated from human faeces.</title>
        <authorList>
            <person name="Hamaguchi T."/>
            <person name="Ohara M."/>
            <person name="Hisatomi A."/>
            <person name="Sekiguchi K."/>
            <person name="Takeda J.I."/>
            <person name="Ueyama J."/>
            <person name="Ito M."/>
            <person name="Nishiwaki H."/>
            <person name="Ogi T."/>
            <person name="Hirayama M."/>
            <person name="Ohkuma M."/>
            <person name="Sakamoto M."/>
            <person name="Ohno K."/>
        </authorList>
    </citation>
    <scope>NUCLEOTIDE SEQUENCE [LARGE SCALE GENOMIC DNA]</scope>
    <source>
        <strain evidence="9 10">13CB11C</strain>
    </source>
</reference>
<evidence type="ECO:0000256" key="7">
    <source>
        <dbReference type="SAM" id="Phobius"/>
    </source>
</evidence>
<feature type="transmembrane region" description="Helical" evidence="7">
    <location>
        <begin position="147"/>
        <end position="172"/>
    </location>
</feature>
<comment type="similarity">
    <text evidence="2">Belongs to the cation diffusion facilitator (CDF) transporter (TC 2.A.4) family. SLC30A subfamily.</text>
</comment>
<evidence type="ECO:0000256" key="6">
    <source>
        <dbReference type="ARBA" id="ARBA00023136"/>
    </source>
</evidence>